<comment type="pathway">
    <text evidence="5">Amino-acid biosynthesis; ergothioneine biosynthesis.</text>
</comment>
<proteinExistence type="inferred from homology"/>
<comment type="function">
    <text evidence="5">Catalyzes the synthesis of gamma-glutamylcysteine (gamma-GC). This compound is used as substrate for the biosynthesis of the low-molecular thiol compound ergothioneine.</text>
</comment>
<dbReference type="PANTHER" id="PTHR34378">
    <property type="entry name" value="GLUTAMATE--CYSTEINE LIGASE, CHLOROPLASTIC"/>
    <property type="match status" value="1"/>
</dbReference>
<reference evidence="9" key="1">
    <citation type="journal article" date="2019" name="Int. J. Syst. Evol. Microbiol.">
        <title>The Global Catalogue of Microorganisms (GCM) 10K type strain sequencing project: providing services to taxonomists for standard genome sequencing and annotation.</title>
        <authorList>
            <consortium name="The Broad Institute Genomics Platform"/>
            <consortium name="The Broad Institute Genome Sequencing Center for Infectious Disease"/>
            <person name="Wu L."/>
            <person name="Ma J."/>
        </authorList>
    </citation>
    <scope>NUCLEOTIDE SEQUENCE [LARGE SCALE GENOMIC DNA]</scope>
    <source>
        <strain evidence="9">JCM 9458</strain>
    </source>
</reference>
<keyword evidence="9" id="KW-1185">Reference proteome</keyword>
<gene>
    <name evidence="5 8" type="primary">egtA</name>
    <name evidence="8" type="ORF">GCM10020369_22730</name>
</gene>
<dbReference type="PIRSF" id="PIRSF017901">
    <property type="entry name" value="GCL"/>
    <property type="match status" value="1"/>
</dbReference>
<dbReference type="InterPro" id="IPR006336">
    <property type="entry name" value="GCS2"/>
</dbReference>
<comment type="similarity">
    <text evidence="5 6">Belongs to the glutamate--cysteine ligase type 2 family. EgtA subfamily.</text>
</comment>
<dbReference type="GO" id="GO:0016874">
    <property type="term" value="F:ligase activity"/>
    <property type="evidence" value="ECO:0007669"/>
    <property type="project" value="UniProtKB-KW"/>
</dbReference>
<comment type="catalytic activity">
    <reaction evidence="4 5 6">
        <text>L-cysteine + L-glutamate + ATP = gamma-L-glutamyl-L-cysteine + ADP + phosphate + H(+)</text>
        <dbReference type="Rhea" id="RHEA:13285"/>
        <dbReference type="ChEBI" id="CHEBI:15378"/>
        <dbReference type="ChEBI" id="CHEBI:29985"/>
        <dbReference type="ChEBI" id="CHEBI:30616"/>
        <dbReference type="ChEBI" id="CHEBI:35235"/>
        <dbReference type="ChEBI" id="CHEBI:43474"/>
        <dbReference type="ChEBI" id="CHEBI:58173"/>
        <dbReference type="ChEBI" id="CHEBI:456216"/>
        <dbReference type="EC" id="6.3.2.2"/>
    </reaction>
</comment>
<protein>
    <recommendedName>
        <fullName evidence="5">Glutamate--cysteine ligase EgtA</fullName>
        <ecNumber evidence="5">6.3.2.2</ecNumber>
    </recommendedName>
    <alternativeName>
        <fullName evidence="5">Gamma-glutamylcysteine synthase</fullName>
        <shortName evidence="5">GCS</shortName>
        <shortName evidence="5">Gamma-ECS</shortName>
    </alternativeName>
</protein>
<evidence type="ECO:0000256" key="3">
    <source>
        <dbReference type="ARBA" id="ARBA00022840"/>
    </source>
</evidence>
<sequence>MSETTTRPIGTVTAAQEPLAEPIHTRADAEAFVAKICFKIGPPRLAGIELERLIYDPTDPTALIPVERLASALGRWSPPILTAPTADPTALGVPLPAGSSITVEPGGQVELSTRAWGTFADCLAAAGTDADVLRAALARSGLAVGHSGIDAHRPATRVVEKARYAAMERYFDRDGAAGRLMMGSTASVQLSVDVGTETGDHALAERWRTLHAIGPTLVALFANSPIYAGAPTGWYSARQRAWIRLDPSRTQVSGIAGDPRAAYAAAALDARLLCLPNETDRWDAPPGVTFADWIDGALDRPATFADLEYHLSTLFPPVRAKGYLEVRYLDAQAGDDWQVPPAVLWTLLSSSKCRDAALAAVEPLGEAIWPTAWARAARDGLTDPALARAASQLLAVALEGAAAAGLPRDTIARVTRFAERYTFRGRTPADDQLDHFARTHDLDRPTDETYATPEEGR</sequence>
<feature type="compositionally biased region" description="Basic and acidic residues" evidence="7">
    <location>
        <begin position="432"/>
        <end position="447"/>
    </location>
</feature>
<accession>A0ABP6SWZ6</accession>
<dbReference type="InterPro" id="IPR014746">
    <property type="entry name" value="Gln_synth/guanido_kin_cat_dom"/>
</dbReference>
<evidence type="ECO:0000313" key="9">
    <source>
        <dbReference type="Proteomes" id="UP001501676"/>
    </source>
</evidence>
<dbReference type="EMBL" id="BAAAYN010000014">
    <property type="protein sequence ID" value="GAA3386223.1"/>
    <property type="molecule type" value="Genomic_DNA"/>
</dbReference>
<dbReference type="PANTHER" id="PTHR34378:SF1">
    <property type="entry name" value="GLUTAMATE--CYSTEINE LIGASE, CHLOROPLASTIC"/>
    <property type="match status" value="1"/>
</dbReference>
<evidence type="ECO:0000256" key="6">
    <source>
        <dbReference type="PIRNR" id="PIRNR017901"/>
    </source>
</evidence>
<dbReference type="EC" id="6.3.2.2" evidence="5"/>
<name>A0ABP6SWZ6_9ACTN</name>
<keyword evidence="2 5" id="KW-0547">Nucleotide-binding</keyword>
<evidence type="ECO:0000256" key="5">
    <source>
        <dbReference type="HAMAP-Rule" id="MF_02034"/>
    </source>
</evidence>
<evidence type="ECO:0000256" key="1">
    <source>
        <dbReference type="ARBA" id="ARBA00022598"/>
    </source>
</evidence>
<evidence type="ECO:0000313" key="8">
    <source>
        <dbReference type="EMBL" id="GAA3386223.1"/>
    </source>
</evidence>
<dbReference type="HAMAP" id="MF_02034">
    <property type="entry name" value="EgtA"/>
    <property type="match status" value="1"/>
</dbReference>
<dbReference type="Pfam" id="PF04107">
    <property type="entry name" value="GCS2"/>
    <property type="match status" value="1"/>
</dbReference>
<dbReference type="SUPFAM" id="SSF55931">
    <property type="entry name" value="Glutamine synthetase/guanido kinase"/>
    <property type="match status" value="1"/>
</dbReference>
<dbReference type="InterPro" id="IPR035434">
    <property type="entry name" value="GCL_bact_plant"/>
</dbReference>
<evidence type="ECO:0000256" key="4">
    <source>
        <dbReference type="ARBA" id="ARBA00048819"/>
    </source>
</evidence>
<organism evidence="8 9">
    <name type="scientific">Cryptosporangium minutisporangium</name>
    <dbReference type="NCBI Taxonomy" id="113569"/>
    <lineage>
        <taxon>Bacteria</taxon>
        <taxon>Bacillati</taxon>
        <taxon>Actinomycetota</taxon>
        <taxon>Actinomycetes</taxon>
        <taxon>Cryptosporangiales</taxon>
        <taxon>Cryptosporangiaceae</taxon>
        <taxon>Cryptosporangium</taxon>
    </lineage>
</organism>
<evidence type="ECO:0000256" key="7">
    <source>
        <dbReference type="SAM" id="MobiDB-lite"/>
    </source>
</evidence>
<feature type="region of interest" description="Disordered" evidence="7">
    <location>
        <begin position="432"/>
        <end position="457"/>
    </location>
</feature>
<keyword evidence="3 5" id="KW-0067">ATP-binding</keyword>
<dbReference type="Proteomes" id="UP001501676">
    <property type="component" value="Unassembled WGS sequence"/>
</dbReference>
<keyword evidence="1 5" id="KW-0436">Ligase</keyword>
<dbReference type="Gene3D" id="3.30.590.20">
    <property type="match status" value="1"/>
</dbReference>
<comment type="caution">
    <text evidence="8">The sequence shown here is derived from an EMBL/GenBank/DDBJ whole genome shotgun (WGS) entry which is preliminary data.</text>
</comment>
<dbReference type="InterPro" id="IPR017809">
    <property type="entry name" value="EgtA_Actinobacteria"/>
</dbReference>
<dbReference type="RefSeq" id="WP_345728004.1">
    <property type="nucleotide sequence ID" value="NZ_BAAAYN010000014.1"/>
</dbReference>
<dbReference type="NCBIfam" id="TIGR03444">
    <property type="entry name" value="EgtA_Cys_ligase"/>
    <property type="match status" value="1"/>
</dbReference>
<evidence type="ECO:0000256" key="2">
    <source>
        <dbReference type="ARBA" id="ARBA00022741"/>
    </source>
</evidence>